<protein>
    <recommendedName>
        <fullName evidence="4">HdeA/HdeB family protein</fullName>
    </recommendedName>
</protein>
<evidence type="ECO:0000256" key="1">
    <source>
        <dbReference type="SAM" id="SignalP"/>
    </source>
</evidence>
<dbReference type="Proteomes" id="UP001597186">
    <property type="component" value="Unassembled WGS sequence"/>
</dbReference>
<evidence type="ECO:0000313" key="3">
    <source>
        <dbReference type="Proteomes" id="UP001597186"/>
    </source>
</evidence>
<reference evidence="3" key="1">
    <citation type="journal article" date="2019" name="Int. J. Syst. Evol. Microbiol.">
        <title>The Global Catalogue of Microorganisms (GCM) 10K type strain sequencing project: providing services to taxonomists for standard genome sequencing and annotation.</title>
        <authorList>
            <consortium name="The Broad Institute Genomics Platform"/>
            <consortium name="The Broad Institute Genome Sequencing Center for Infectious Disease"/>
            <person name="Wu L."/>
            <person name="Ma J."/>
        </authorList>
    </citation>
    <scope>NUCLEOTIDE SEQUENCE [LARGE SCALE GENOMIC DNA]</scope>
    <source>
        <strain evidence="3">CGMCC 1.12477</strain>
    </source>
</reference>
<keyword evidence="3" id="KW-1185">Reference proteome</keyword>
<sequence>MRTVLAVLALAAASAAHAETEAERMARCDAQTEIVAQALEIRAEGRNENRAIRQITRARADLEAPYTEAVSPLVGWIFSLNAAELEADVAGEFRAACEGYKP</sequence>
<feature type="signal peptide" evidence="1">
    <location>
        <begin position="1"/>
        <end position="18"/>
    </location>
</feature>
<organism evidence="2 3">
    <name type="scientific">Lacimonas salitolerans</name>
    <dbReference type="NCBI Taxonomy" id="1323750"/>
    <lineage>
        <taxon>Bacteria</taxon>
        <taxon>Pseudomonadati</taxon>
        <taxon>Pseudomonadota</taxon>
        <taxon>Alphaproteobacteria</taxon>
        <taxon>Rhodobacterales</taxon>
        <taxon>Paracoccaceae</taxon>
        <taxon>Lacimonas</taxon>
    </lineage>
</organism>
<keyword evidence="1" id="KW-0732">Signal</keyword>
<evidence type="ECO:0000313" key="2">
    <source>
        <dbReference type="EMBL" id="MFD1508942.1"/>
    </source>
</evidence>
<accession>A0ABW4EC75</accession>
<name>A0ABW4EC75_9RHOB</name>
<dbReference type="RefSeq" id="WP_379914059.1">
    <property type="nucleotide sequence ID" value="NZ_JBHUDD010000041.1"/>
</dbReference>
<comment type="caution">
    <text evidence="2">The sequence shown here is derived from an EMBL/GenBank/DDBJ whole genome shotgun (WGS) entry which is preliminary data.</text>
</comment>
<feature type="chain" id="PRO_5047423002" description="HdeA/HdeB family protein" evidence="1">
    <location>
        <begin position="19"/>
        <end position="102"/>
    </location>
</feature>
<dbReference type="EMBL" id="JBHUDD010000041">
    <property type="protein sequence ID" value="MFD1508942.1"/>
    <property type="molecule type" value="Genomic_DNA"/>
</dbReference>
<gene>
    <name evidence="2" type="ORF">ACFTOW_05965</name>
</gene>
<proteinExistence type="predicted"/>
<evidence type="ECO:0008006" key="4">
    <source>
        <dbReference type="Google" id="ProtNLM"/>
    </source>
</evidence>